<evidence type="ECO:0000256" key="8">
    <source>
        <dbReference type="RuleBase" id="RU000419"/>
    </source>
</evidence>
<dbReference type="InterPro" id="IPR002423">
    <property type="entry name" value="Cpn60/GroEL/TCP-1"/>
</dbReference>
<gene>
    <name evidence="6" type="primary">groEL</name>
    <name evidence="6" type="synonym">groL</name>
    <name evidence="10" type="ORF">AKJ09_03881</name>
</gene>
<evidence type="ECO:0000256" key="1">
    <source>
        <dbReference type="ARBA" id="ARBA00006607"/>
    </source>
</evidence>
<dbReference type="GO" id="GO:0042026">
    <property type="term" value="P:protein refolding"/>
    <property type="evidence" value="ECO:0007669"/>
    <property type="project" value="UniProtKB-UniRule"/>
</dbReference>
<dbReference type="HAMAP" id="MF_00600">
    <property type="entry name" value="CH60"/>
    <property type="match status" value="1"/>
</dbReference>
<dbReference type="NCBIfam" id="NF000592">
    <property type="entry name" value="PRK00013.1"/>
    <property type="match status" value="1"/>
</dbReference>
<accession>A0A0K1PUM5</accession>
<dbReference type="RefSeq" id="WP_146648387.1">
    <property type="nucleotide sequence ID" value="NZ_CP012333.1"/>
</dbReference>
<dbReference type="NCBIfam" id="TIGR02348">
    <property type="entry name" value="GroEL"/>
    <property type="match status" value="1"/>
</dbReference>
<dbReference type="SUPFAM" id="SSF54849">
    <property type="entry name" value="GroEL-intermediate domain like"/>
    <property type="match status" value="1"/>
</dbReference>
<feature type="binding site" evidence="6">
    <location>
        <position position="415"/>
    </location>
    <ligand>
        <name>ATP</name>
        <dbReference type="ChEBI" id="CHEBI:30616"/>
    </ligand>
</feature>
<dbReference type="KEGG" id="llu:AKJ09_03881"/>
<dbReference type="NCBIfam" id="NF009488">
    <property type="entry name" value="PRK12850.1"/>
    <property type="match status" value="1"/>
</dbReference>
<feature type="coiled-coil region" evidence="9">
    <location>
        <begin position="339"/>
        <end position="366"/>
    </location>
</feature>
<dbReference type="Pfam" id="PF00118">
    <property type="entry name" value="Cpn60_TCP1"/>
    <property type="match status" value="1"/>
</dbReference>
<feature type="binding site" evidence="6">
    <location>
        <position position="494"/>
    </location>
    <ligand>
        <name>ATP</name>
        <dbReference type="ChEBI" id="CHEBI:30616"/>
    </ligand>
</feature>
<comment type="subcellular location">
    <subcellularLocation>
        <location evidence="6">Cytoplasm</location>
    </subcellularLocation>
</comment>
<dbReference type="AlphaFoldDB" id="A0A0K1PUM5"/>
<dbReference type="NCBIfam" id="NF009487">
    <property type="entry name" value="PRK12849.1"/>
    <property type="match status" value="1"/>
</dbReference>
<protein>
    <recommendedName>
        <fullName evidence="6">Chaperonin GroEL</fullName>
        <ecNumber evidence="6">5.6.1.7</ecNumber>
    </recommendedName>
    <alternativeName>
        <fullName evidence="6">60 kDa chaperonin</fullName>
    </alternativeName>
    <alternativeName>
        <fullName evidence="6">Chaperonin-60</fullName>
        <shortName evidence="6">Cpn60</shortName>
    </alternativeName>
</protein>
<dbReference type="EMBL" id="CP012333">
    <property type="protein sequence ID" value="AKU97217.1"/>
    <property type="molecule type" value="Genomic_DNA"/>
</dbReference>
<dbReference type="InterPro" id="IPR027409">
    <property type="entry name" value="GroEL-like_apical_dom_sf"/>
</dbReference>
<keyword evidence="10" id="KW-0346">Stress response</keyword>
<keyword evidence="6" id="KW-0963">Cytoplasm</keyword>
<dbReference type="GO" id="GO:0051082">
    <property type="term" value="F:unfolded protein binding"/>
    <property type="evidence" value="ECO:0007669"/>
    <property type="project" value="UniProtKB-UniRule"/>
</dbReference>
<dbReference type="OrthoDB" id="9766614at2"/>
<comment type="subunit">
    <text evidence="6 8">Forms a cylinder of 14 subunits composed of two heptameric rings stacked back-to-back. Interacts with the co-chaperonin GroES.</text>
</comment>
<evidence type="ECO:0000256" key="5">
    <source>
        <dbReference type="ARBA" id="ARBA00023235"/>
    </source>
</evidence>
<evidence type="ECO:0000256" key="9">
    <source>
        <dbReference type="SAM" id="Coils"/>
    </source>
</evidence>
<evidence type="ECO:0000256" key="6">
    <source>
        <dbReference type="HAMAP-Rule" id="MF_00600"/>
    </source>
</evidence>
<feature type="binding site" evidence="6">
    <location>
        <begin position="30"/>
        <end position="33"/>
    </location>
    <ligand>
        <name>ATP</name>
        <dbReference type="ChEBI" id="CHEBI:30616"/>
    </ligand>
</feature>
<dbReference type="GO" id="GO:0005524">
    <property type="term" value="F:ATP binding"/>
    <property type="evidence" value="ECO:0007669"/>
    <property type="project" value="UniProtKB-UniRule"/>
</dbReference>
<dbReference type="FunFam" id="3.50.7.10:FF:000001">
    <property type="entry name" value="60 kDa chaperonin"/>
    <property type="match status" value="1"/>
</dbReference>
<dbReference type="CDD" id="cd03344">
    <property type="entry name" value="GroEL"/>
    <property type="match status" value="1"/>
</dbReference>
<comment type="similarity">
    <text evidence="1 6 7">Belongs to the chaperonin (HSP60) family.</text>
</comment>
<feature type="binding site" evidence="6">
    <location>
        <begin position="478"/>
        <end position="480"/>
    </location>
    <ligand>
        <name>ATP</name>
        <dbReference type="ChEBI" id="CHEBI:30616"/>
    </ligand>
</feature>
<dbReference type="GO" id="GO:0140662">
    <property type="term" value="F:ATP-dependent protein folding chaperone"/>
    <property type="evidence" value="ECO:0007669"/>
    <property type="project" value="InterPro"/>
</dbReference>
<dbReference type="Gene3D" id="3.30.260.10">
    <property type="entry name" value="TCP-1-like chaperonin intermediate domain"/>
    <property type="match status" value="1"/>
</dbReference>
<keyword evidence="4 6" id="KW-0143">Chaperone</keyword>
<dbReference type="PRINTS" id="PR00298">
    <property type="entry name" value="CHAPERONIN60"/>
</dbReference>
<evidence type="ECO:0000256" key="4">
    <source>
        <dbReference type="ARBA" id="ARBA00023186"/>
    </source>
</evidence>
<dbReference type="InterPro" id="IPR001844">
    <property type="entry name" value="Cpn60/GroEL"/>
</dbReference>
<dbReference type="Proteomes" id="UP000064967">
    <property type="component" value="Chromosome"/>
</dbReference>
<keyword evidence="2 6" id="KW-0547">Nucleotide-binding</keyword>
<dbReference type="PROSITE" id="PS00296">
    <property type="entry name" value="CHAPERONINS_CPN60"/>
    <property type="match status" value="1"/>
</dbReference>
<sequence length="541" mass="57990">MAAKEIVYTESARNLILAGVNALADAVKVTLGPKGRNVVIEKSFGSPTVTKDGVTVAKEIELENRFENMGAQMVREVASKTSDVAGDGTTTATVLAQAIYREGSKLVAAGHNPMEIKRGIDKAVETLTTTLKSMAKQTKDPKEIAQVGTISANGDKEIGEKLAQAMEKVGKEGVITVEESKTAETTLDVVEGMQFDRGYLSPYFVTDPERMEAVLDDAYILISEKKISNMKDLLPVLEAIARQQKPLLIMSEDIEGEALATLVVNKLRGTLHCAAVKAPGFGDRRKEMLKDIAVLTGGQVIAEELGLKLENVTISDLGRAKRISLDKDNTTIVDGAGDKEKIKGRIAEIRAQVENTTSDYDREKLQERLAKLVGGVAVIKVGAATETEMKEKKARVEDALHATRAAVEEGIVPGGGVALIRAQASLDSLKLEDEQRFGVSIIRRAIEEPLRQIVGNAGLEGSIVVNKVKEGKDDFGYNAATDQYGNLLSQGVIDPVKVVRTALQNAASVASLMLTTECLVAERPKDEKPAAGGGHEGHGHF</sequence>
<dbReference type="PATRIC" id="fig|1391654.3.peg.3940"/>
<keyword evidence="5 6" id="KW-0413">Isomerase</keyword>
<evidence type="ECO:0000256" key="7">
    <source>
        <dbReference type="RuleBase" id="RU000418"/>
    </source>
</evidence>
<organism evidence="10 11">
    <name type="scientific">Labilithrix luteola</name>
    <dbReference type="NCBI Taxonomy" id="1391654"/>
    <lineage>
        <taxon>Bacteria</taxon>
        <taxon>Pseudomonadati</taxon>
        <taxon>Myxococcota</taxon>
        <taxon>Polyangia</taxon>
        <taxon>Polyangiales</taxon>
        <taxon>Labilitrichaceae</taxon>
        <taxon>Labilithrix</taxon>
    </lineage>
</organism>
<dbReference type="GO" id="GO:0005737">
    <property type="term" value="C:cytoplasm"/>
    <property type="evidence" value="ECO:0007669"/>
    <property type="project" value="UniProtKB-SubCell"/>
</dbReference>
<dbReference type="InterPro" id="IPR027413">
    <property type="entry name" value="GROEL-like_equatorial_sf"/>
</dbReference>
<dbReference type="STRING" id="1391654.AKJ09_03881"/>
<dbReference type="PANTHER" id="PTHR45633">
    <property type="entry name" value="60 KDA HEAT SHOCK PROTEIN, MITOCHONDRIAL"/>
    <property type="match status" value="1"/>
</dbReference>
<keyword evidence="3 6" id="KW-0067">ATP-binding</keyword>
<proteinExistence type="inferred from homology"/>
<dbReference type="GO" id="GO:0016853">
    <property type="term" value="F:isomerase activity"/>
    <property type="evidence" value="ECO:0007669"/>
    <property type="project" value="UniProtKB-KW"/>
</dbReference>
<feature type="binding site" evidence="6">
    <location>
        <begin position="87"/>
        <end position="91"/>
    </location>
    <ligand>
        <name>ATP</name>
        <dbReference type="ChEBI" id="CHEBI:30616"/>
    </ligand>
</feature>
<keyword evidence="11" id="KW-1185">Reference proteome</keyword>
<dbReference type="InterPro" id="IPR018370">
    <property type="entry name" value="Chaperonin_Cpn60_CS"/>
</dbReference>
<evidence type="ECO:0000313" key="10">
    <source>
        <dbReference type="EMBL" id="AKU97217.1"/>
    </source>
</evidence>
<feature type="binding site" evidence="6">
    <location>
        <position position="51"/>
    </location>
    <ligand>
        <name>ATP</name>
        <dbReference type="ChEBI" id="CHEBI:30616"/>
    </ligand>
</feature>
<evidence type="ECO:0000256" key="2">
    <source>
        <dbReference type="ARBA" id="ARBA00022741"/>
    </source>
</evidence>
<dbReference type="SUPFAM" id="SSF48592">
    <property type="entry name" value="GroEL equatorial domain-like"/>
    <property type="match status" value="1"/>
</dbReference>
<name>A0A0K1PUM5_9BACT</name>
<comment type="function">
    <text evidence="6 8">Together with its co-chaperonin GroES, plays an essential role in assisting protein folding. The GroEL-GroES system forms a nano-cage that allows encapsulation of the non-native substrate proteins and provides a physical environment optimized to promote and accelerate protein folding.</text>
</comment>
<dbReference type="EC" id="5.6.1.7" evidence="6"/>
<dbReference type="NCBIfam" id="NF009489">
    <property type="entry name" value="PRK12851.1"/>
    <property type="match status" value="1"/>
</dbReference>
<dbReference type="SUPFAM" id="SSF52029">
    <property type="entry name" value="GroEL apical domain-like"/>
    <property type="match status" value="1"/>
</dbReference>
<evidence type="ECO:0000256" key="3">
    <source>
        <dbReference type="ARBA" id="ARBA00022840"/>
    </source>
</evidence>
<reference evidence="10 11" key="1">
    <citation type="submission" date="2015-08" db="EMBL/GenBank/DDBJ databases">
        <authorList>
            <person name="Babu N.S."/>
            <person name="Beckwith C.J."/>
            <person name="Beseler K.G."/>
            <person name="Brison A."/>
            <person name="Carone J.V."/>
            <person name="Caskin T.P."/>
            <person name="Diamond M."/>
            <person name="Durham M.E."/>
            <person name="Foxe J.M."/>
            <person name="Go M."/>
            <person name="Henderson B.A."/>
            <person name="Jones I.B."/>
            <person name="McGettigan J.A."/>
            <person name="Micheletti S.J."/>
            <person name="Nasrallah M.E."/>
            <person name="Ortiz D."/>
            <person name="Piller C.R."/>
            <person name="Privatt S.R."/>
            <person name="Schneider S.L."/>
            <person name="Sharp S."/>
            <person name="Smith T.C."/>
            <person name="Stanton J.D."/>
            <person name="Ullery H.E."/>
            <person name="Wilson R.J."/>
            <person name="Serrano M.G."/>
            <person name="Buck G."/>
            <person name="Lee V."/>
            <person name="Wang Y."/>
            <person name="Carvalho R."/>
            <person name="Voegtly L."/>
            <person name="Shi R."/>
            <person name="Duckworth R."/>
            <person name="Johnson A."/>
            <person name="Loviza R."/>
            <person name="Walstead R."/>
            <person name="Shah Z."/>
            <person name="Kiflezghi M."/>
            <person name="Wade K."/>
            <person name="Ball S.L."/>
            <person name="Bradley K.W."/>
            <person name="Asai D.J."/>
            <person name="Bowman C.A."/>
            <person name="Russell D.A."/>
            <person name="Pope W.H."/>
            <person name="Jacobs-Sera D."/>
            <person name="Hendrix R.W."/>
            <person name="Hatfull G.F."/>
        </authorList>
    </citation>
    <scope>NUCLEOTIDE SEQUENCE [LARGE SCALE GENOMIC DNA]</scope>
    <source>
        <strain evidence="10 11">DSM 27648</strain>
    </source>
</reference>
<dbReference type="Gene3D" id="3.50.7.10">
    <property type="entry name" value="GroEL"/>
    <property type="match status" value="1"/>
</dbReference>
<keyword evidence="9" id="KW-0175">Coiled coil</keyword>
<evidence type="ECO:0000313" key="11">
    <source>
        <dbReference type="Proteomes" id="UP000064967"/>
    </source>
</evidence>
<dbReference type="InterPro" id="IPR027410">
    <property type="entry name" value="TCP-1-like_intermed_sf"/>
</dbReference>
<dbReference type="Gene3D" id="1.10.560.10">
    <property type="entry name" value="GroEL-like equatorial domain"/>
    <property type="match status" value="1"/>
</dbReference>